<comment type="caution">
    <text evidence="2">The sequence shown here is derived from an EMBL/GenBank/DDBJ whole genome shotgun (WGS) entry which is preliminary data.</text>
</comment>
<name>A0A2S7K6B9_9PROT</name>
<keyword evidence="3" id="KW-1185">Reference proteome</keyword>
<feature type="signal peptide" evidence="1">
    <location>
        <begin position="1"/>
        <end position="29"/>
    </location>
</feature>
<dbReference type="PROSITE" id="PS51318">
    <property type="entry name" value="TAT"/>
    <property type="match status" value="1"/>
</dbReference>
<dbReference type="EMBL" id="PJCH01000005">
    <property type="protein sequence ID" value="PQA88064.1"/>
    <property type="molecule type" value="Genomic_DNA"/>
</dbReference>
<gene>
    <name evidence="2" type="ORF">CW354_06975</name>
</gene>
<proteinExistence type="predicted"/>
<dbReference type="RefSeq" id="WP_104829309.1">
    <property type="nucleotide sequence ID" value="NZ_PJCH01000005.1"/>
</dbReference>
<accession>A0A2S7K6B9</accession>
<sequence>MSMTMNRRRLIAAASAMGLAMIAGGQAGAQNLPGLKPPCESNRDVAGWTVTAGLAPDSSGELLISKWETSRDFSAYFGLSVSLDTSDSPVPSLLIRHHNRGGKFVMRLPNRTTFTVPVNASYSVTQANVPPEVIDYLRATPLLMEFSVPGRKWDRYETEGLPEAIKAAEADLAALKARQADKECSAHKNWWRRF</sequence>
<evidence type="ECO:0000313" key="2">
    <source>
        <dbReference type="EMBL" id="PQA88064.1"/>
    </source>
</evidence>
<evidence type="ECO:0000256" key="1">
    <source>
        <dbReference type="SAM" id="SignalP"/>
    </source>
</evidence>
<dbReference type="InterPro" id="IPR006311">
    <property type="entry name" value="TAT_signal"/>
</dbReference>
<dbReference type="AlphaFoldDB" id="A0A2S7K6B9"/>
<protein>
    <submittedName>
        <fullName evidence="2">Uncharacterized protein</fullName>
    </submittedName>
</protein>
<feature type="chain" id="PRO_5015473004" evidence="1">
    <location>
        <begin position="30"/>
        <end position="194"/>
    </location>
</feature>
<organism evidence="2 3">
    <name type="scientific">Hyphococcus luteus</name>
    <dbReference type="NCBI Taxonomy" id="2058213"/>
    <lineage>
        <taxon>Bacteria</taxon>
        <taxon>Pseudomonadati</taxon>
        <taxon>Pseudomonadota</taxon>
        <taxon>Alphaproteobacteria</taxon>
        <taxon>Parvularculales</taxon>
        <taxon>Parvularculaceae</taxon>
        <taxon>Hyphococcus</taxon>
    </lineage>
</organism>
<dbReference type="Proteomes" id="UP000239504">
    <property type="component" value="Unassembled WGS sequence"/>
</dbReference>
<keyword evidence="1" id="KW-0732">Signal</keyword>
<reference evidence="2 3" key="1">
    <citation type="submission" date="2017-12" db="EMBL/GenBank/DDBJ databases">
        <authorList>
            <person name="Hurst M.R.H."/>
        </authorList>
    </citation>
    <scope>NUCLEOTIDE SEQUENCE [LARGE SCALE GENOMIC DNA]</scope>
    <source>
        <strain evidence="2 3">SY-3-19</strain>
    </source>
</reference>
<evidence type="ECO:0000313" key="3">
    <source>
        <dbReference type="Proteomes" id="UP000239504"/>
    </source>
</evidence>